<accession>A0A6N4SQF9</accession>
<keyword evidence="2" id="KW-1185">Reference proteome</keyword>
<dbReference type="Proteomes" id="UP000001822">
    <property type="component" value="Chromosome"/>
</dbReference>
<dbReference type="AlphaFoldDB" id="A0A6N4SQF9"/>
<protein>
    <submittedName>
        <fullName evidence="1">Uncharacterized protein</fullName>
    </submittedName>
</protein>
<name>A0A6N4SQF9_CYTH3</name>
<evidence type="ECO:0000313" key="2">
    <source>
        <dbReference type="Proteomes" id="UP000001822"/>
    </source>
</evidence>
<gene>
    <name evidence="1" type="ordered locus">CHU_1300</name>
</gene>
<reference evidence="1 2" key="1">
    <citation type="journal article" date="2007" name="Appl. Environ. Microbiol.">
        <title>Genome sequence of the cellulolytic gliding bacterium Cytophaga hutchinsonii.</title>
        <authorList>
            <person name="Xie G."/>
            <person name="Bruce D.C."/>
            <person name="Challacombe J.F."/>
            <person name="Chertkov O."/>
            <person name="Detter J.C."/>
            <person name="Gilna P."/>
            <person name="Han C.S."/>
            <person name="Lucas S."/>
            <person name="Misra M."/>
            <person name="Myers G.L."/>
            <person name="Richardson P."/>
            <person name="Tapia R."/>
            <person name="Thayer N."/>
            <person name="Thompson L.S."/>
            <person name="Brettin T.S."/>
            <person name="Henrissat B."/>
            <person name="Wilson D.B."/>
            <person name="McBride M.J."/>
        </authorList>
    </citation>
    <scope>NUCLEOTIDE SEQUENCE [LARGE SCALE GENOMIC DNA]</scope>
    <source>
        <strain evidence="2">ATCC 33406 / DSM 1761 / CIP 103989 / NBRC 15051 / NCIMB 9469 / D465</strain>
    </source>
</reference>
<organism evidence="1 2">
    <name type="scientific">Cytophaga hutchinsonii (strain ATCC 33406 / DSM 1761 / CIP 103989 / NBRC 15051 / NCIMB 9469 / D465)</name>
    <dbReference type="NCBI Taxonomy" id="269798"/>
    <lineage>
        <taxon>Bacteria</taxon>
        <taxon>Pseudomonadati</taxon>
        <taxon>Bacteroidota</taxon>
        <taxon>Cytophagia</taxon>
        <taxon>Cytophagales</taxon>
        <taxon>Cytophagaceae</taxon>
        <taxon>Cytophaga</taxon>
    </lineage>
</organism>
<proteinExistence type="predicted"/>
<evidence type="ECO:0000313" key="1">
    <source>
        <dbReference type="EMBL" id="ABG58572.1"/>
    </source>
</evidence>
<dbReference type="KEGG" id="chu:CHU_1300"/>
<dbReference type="EMBL" id="CP000383">
    <property type="protein sequence ID" value="ABG58572.1"/>
    <property type="molecule type" value="Genomic_DNA"/>
</dbReference>
<sequence>MKHLTYLLIFPLFIHLSSFGQTNKKHFPNQKPIQADKIDFIDMCSSKIQSDTILSNRKRLTKDQGEYFAQKWTNGKLKGPYKFIPVYFITIYFKDGSKREFRTNSTNLIKEETDWAYEIGDIKFVDTLWGNANIHPINSIKTIFDNYIEYNESTDSKGNKYLMTSSLENLTIITEPSDYELLLNIWMYYSPTDSPTLYLIPELLKKNKPESIEAVKKRIQNKKEWENENTAPYKDLYKLLQQLQE</sequence>